<accession>A0AAC8XNP5</accession>
<evidence type="ECO:0000313" key="1">
    <source>
        <dbReference type="EMBL" id="AMJ80411.1"/>
    </source>
</evidence>
<gene>
    <name evidence="1" type="ORF">AV942_20040</name>
</gene>
<dbReference type="RefSeq" id="WP_012520206.1">
    <property type="nucleotide sequence ID" value="NZ_CAKMLI010000001.1"/>
</dbReference>
<evidence type="ECO:0000313" key="2">
    <source>
        <dbReference type="Proteomes" id="UP000061468"/>
    </source>
</evidence>
<protein>
    <submittedName>
        <fullName evidence="1">Tryptophan halogenase</fullName>
    </submittedName>
</protein>
<name>A0AAC8XNP5_9ALTE</name>
<organism evidence="1 2">
    <name type="scientific">Alteromonas mediterranea</name>
    <dbReference type="NCBI Taxonomy" id="314275"/>
    <lineage>
        <taxon>Bacteria</taxon>
        <taxon>Pseudomonadati</taxon>
        <taxon>Pseudomonadota</taxon>
        <taxon>Gammaproteobacteria</taxon>
        <taxon>Alteromonadales</taxon>
        <taxon>Alteromonadaceae</taxon>
        <taxon>Alteromonas/Salinimonas group</taxon>
        <taxon>Alteromonas</taxon>
    </lineage>
</organism>
<sequence>MKPQQYHRVADEMSEQSLKQFLAGLKQQVDNHIAKLPAHEVFLTQYLG</sequence>
<dbReference type="AlphaFoldDB" id="A0AAC8XNP5"/>
<dbReference type="EMBL" id="CP013928">
    <property type="protein sequence ID" value="AMJ80411.1"/>
    <property type="molecule type" value="Genomic_DNA"/>
</dbReference>
<dbReference type="Proteomes" id="UP000061468">
    <property type="component" value="Chromosome"/>
</dbReference>
<proteinExistence type="predicted"/>
<reference evidence="1 2" key="1">
    <citation type="submission" date="2015-12" db="EMBL/GenBank/DDBJ databases">
        <title>Intraspecies pangenome expansion in the marine bacterium Alteromonas.</title>
        <authorList>
            <person name="Lopez-Perez M."/>
            <person name="Rodriguez-Valera F."/>
        </authorList>
    </citation>
    <scope>NUCLEOTIDE SEQUENCE [LARGE SCALE GENOMIC DNA]</scope>
    <source>
        <strain evidence="1 2">UM8</strain>
    </source>
</reference>